<feature type="domain" description="RNA helicase aquarius insertion" evidence="8">
    <location>
        <begin position="709"/>
        <end position="795"/>
    </location>
</feature>
<protein>
    <recommendedName>
        <fullName evidence="2">Pre-mRNA-splicing factor</fullName>
    </recommendedName>
</protein>
<dbReference type="Gene3D" id="3.40.50.300">
    <property type="entry name" value="P-loop containing nucleotide triphosphate hydrolases"/>
    <property type="match status" value="3"/>
</dbReference>
<comment type="function">
    <text evidence="2">Involved in mRNA splicing where it associates with cdc5 and the other cwf proteins as part of the spliceosome.</text>
</comment>
<dbReference type="EMBL" id="KN846956">
    <property type="protein sequence ID" value="KIW71790.1"/>
    <property type="molecule type" value="Genomic_DNA"/>
</dbReference>
<sequence>MGLQLRPAMAPAPDVPADPSDYQEGSVNPWETLAKKHWLDRAQAPTKVKPDVITNEIWRPLEQEGFPQRSLAILESCQVLERFLWPTYSTDSSNHHVILIAEFFNLKQRARLQDWSLFTDGRPDDFSTLLRRILSLNLDASLAVHARLSLLNFVLGAFQSLENEHVRKECAPLVSIATWHNLHDEQARERLLETSPARRKAWRAAARRFDAADPETQSRLRFDRAWLFTMLVDFIARLNVSKLTHSQDMVYCERFLEFLIDLISQLPTRRYTNPLFQDLNLLPVVRTSKLYEGEDGVLLRDLANLFEHFQNFAVDDLGATEGNDGVRRMHYHALERLQRISLQHFENKLKVLALSNFGSVSKRSDLESHFSDLTDDELQQLCQYLGFRTTYPAAAVITANRAILMETLLSSFSRPQDFREVVNQLSVLPTADSIYDPALLRNEHYDGSRPLGIPKLNLQYLTLGDFMWRSFQLYQAEAFYGVRKDMESIVKRMKPKAGRDSSTMFEGFSKMALPISEPAIIEIGPPKVGHVKPSFVRAEVILDVSRLSDNIRREWDNLRPHDVVFLMAVRASDSSRPFTNGNARVEEDEQRLFTNLRTAEVVQVLDDNGRALRDTQTNGYSRPRRRRLLLDLDTTSYAADKLKSGRVSSDGAPFNVIARRQGRENNFKPVLETIQSLVSSQTLLPFWLHDVYLGYGDPRSATYPFIPDRIESVDYLDTFLDWHHLTESFPGKTVESTTEQPAPFSPPYVLKTTSQAGAELSTNPKKRRRDQMEQDSSAVKVSTYKPRNTGPYPVDVPKKNAVRFTPKQVEAIVSGTQPGLTVIVGPPGTGKTDVATQTINLLYHNFPSERILLVAHSNQALNQLFQKIIALDIDPRHLLRLGHGEEELDTEASYSKYGRVESFLENRQAYLAEVSRLAASIGAEGAHGASCETADYFNRVFIKPAWQRFWDAANAEEASTETVLAAFPFFKYFSNAPVPTLFPGDATLDTAKEVASGCQYHIDKIFSELESIRPFEILRSNRDQANHLLVSEARIVAMTSTHAAMRRSEIAELGFHYDTLVMEEAAQITEIESFIPCAMQTPDTKTGELPLKRIVLVGDHLQNSPIIQNLALRQYANFEQSLFLRLVRLGVPTVHLDQQGRCRPSIAQLFSWRYNNLGNLPHLLSQPEFACANAGFRYDYQFIDVPDYQGAGEREPTPHFIQNLGEAEYAVALYQYMRLLGYPARSISILATYAGQRALIRDVLEHRCKNNSLFGMPRIVTTVDKYQGEQNDYVIVSMTRTKSVGYLRDVRRITVALSRARLGLYILGRRDLFASCFEMKPAMDLFIQRPDHLSLVTGEMFATTRLLDDDVEEGKVAEMEGVEHLGQYVYEMTQAKVKSMGVQVNNLMEDAEEDSGAYVNGEGEELGDDIEEDPLHEAV</sequence>
<keyword evidence="10" id="KW-1185">Reference proteome</keyword>
<dbReference type="InterPro" id="IPR047187">
    <property type="entry name" value="SF1_C_Upf1"/>
</dbReference>
<dbReference type="CDD" id="cd17935">
    <property type="entry name" value="EEXXQc_AQR"/>
    <property type="match status" value="1"/>
</dbReference>
<comment type="similarity">
    <text evidence="2">Belongs to the CWF11 family.</text>
</comment>
<accession>A0A0D2FZ70</accession>
<dbReference type="GO" id="GO:0003729">
    <property type="term" value="F:mRNA binding"/>
    <property type="evidence" value="ECO:0007669"/>
    <property type="project" value="TreeGrafter"/>
</dbReference>
<keyword evidence="2" id="KW-0507">mRNA processing</keyword>
<feature type="domain" description="DNA2/NAM7 helicase-like C-terminal" evidence="5">
    <location>
        <begin position="1119"/>
        <end position="1310"/>
    </location>
</feature>
<evidence type="ECO:0000313" key="9">
    <source>
        <dbReference type="EMBL" id="KIW71790.1"/>
    </source>
</evidence>
<dbReference type="GO" id="GO:0071013">
    <property type="term" value="C:catalytic step 2 spliceosome"/>
    <property type="evidence" value="ECO:0007669"/>
    <property type="project" value="TreeGrafter"/>
</dbReference>
<dbReference type="PANTHER" id="PTHR10887:SF5">
    <property type="entry name" value="RNA HELICASE AQUARIUS"/>
    <property type="match status" value="1"/>
</dbReference>
<dbReference type="SUPFAM" id="SSF52540">
    <property type="entry name" value="P-loop containing nucleoside triphosphate hydrolases"/>
    <property type="match status" value="1"/>
</dbReference>
<comment type="subcellular location">
    <subcellularLocation>
        <location evidence="2">Nucleus</location>
    </subcellularLocation>
</comment>
<feature type="region of interest" description="Disordered" evidence="3">
    <location>
        <begin position="733"/>
        <end position="798"/>
    </location>
</feature>
<feature type="compositionally biased region" description="Acidic residues" evidence="3">
    <location>
        <begin position="1402"/>
        <end position="1412"/>
    </location>
</feature>
<dbReference type="GO" id="GO:0005684">
    <property type="term" value="C:U2-type spliceosomal complex"/>
    <property type="evidence" value="ECO:0007669"/>
    <property type="project" value="UniProtKB-UniRule"/>
</dbReference>
<gene>
    <name evidence="9" type="ORF">PV04_00026</name>
</gene>
<dbReference type="InterPro" id="IPR032174">
    <property type="entry name" value="Aquarius_N"/>
</dbReference>
<dbReference type="HOGENOM" id="CLU_001195_0_0_1"/>
<evidence type="ECO:0000256" key="1">
    <source>
        <dbReference type="ARBA" id="ARBA00022806"/>
    </source>
</evidence>
<keyword evidence="2" id="KW-0539">Nucleus</keyword>
<feature type="compositionally biased region" description="Low complexity" evidence="3">
    <location>
        <begin position="7"/>
        <end position="20"/>
    </location>
</feature>
<reference evidence="9 10" key="1">
    <citation type="submission" date="2015-01" db="EMBL/GenBank/DDBJ databases">
        <title>The Genome Sequence of Capronia semiimmersa CBS27337.</title>
        <authorList>
            <consortium name="The Broad Institute Genomics Platform"/>
            <person name="Cuomo C."/>
            <person name="de Hoog S."/>
            <person name="Gorbushina A."/>
            <person name="Stielow B."/>
            <person name="Teixiera M."/>
            <person name="Abouelleil A."/>
            <person name="Chapman S.B."/>
            <person name="Priest M."/>
            <person name="Young S.K."/>
            <person name="Wortman J."/>
            <person name="Nusbaum C."/>
            <person name="Birren B."/>
        </authorList>
    </citation>
    <scope>NUCLEOTIDE SEQUENCE [LARGE SCALE GENOMIC DNA]</scope>
    <source>
        <strain evidence="9 10">CBS 27337</strain>
    </source>
</reference>
<keyword evidence="1" id="KW-0347">Helicase</keyword>
<feature type="domain" description="DNA2/NAM7 helicase helicase" evidence="4">
    <location>
        <begin position="809"/>
        <end position="1107"/>
    </location>
</feature>
<dbReference type="Pfam" id="PF13086">
    <property type="entry name" value="AAA_11"/>
    <property type="match status" value="1"/>
</dbReference>
<evidence type="ECO:0000259" key="4">
    <source>
        <dbReference type="Pfam" id="PF13086"/>
    </source>
</evidence>
<dbReference type="GO" id="GO:0045292">
    <property type="term" value="P:mRNA cis splicing, via spliceosome"/>
    <property type="evidence" value="ECO:0007669"/>
    <property type="project" value="UniProtKB-UniRule"/>
</dbReference>
<evidence type="ECO:0000259" key="5">
    <source>
        <dbReference type="Pfam" id="PF13087"/>
    </source>
</evidence>
<keyword evidence="2" id="KW-0508">mRNA splicing</keyword>
<evidence type="ECO:0000313" key="10">
    <source>
        <dbReference type="Proteomes" id="UP000054266"/>
    </source>
</evidence>
<dbReference type="PIRSF" id="PIRSF038901">
    <property type="entry name" value="AQR_cwf11"/>
    <property type="match status" value="1"/>
</dbReference>
<dbReference type="FunFam" id="3.40.50.300:FF:000507">
    <property type="entry name" value="Pre-mRNA-splicing factor"/>
    <property type="match status" value="1"/>
</dbReference>
<comment type="subunit">
    <text evidence="2">Belongs to the 40S cdc5-associated complex (or cwf complex), a spliceosome sub-complex reminiscent of a late-stage spliceosome.</text>
</comment>
<keyword evidence="1" id="KW-0067">ATP-binding</keyword>
<dbReference type="Pfam" id="PF16399">
    <property type="entry name" value="Aquarius_N_1st"/>
    <property type="match status" value="1"/>
</dbReference>
<dbReference type="InterPro" id="IPR045055">
    <property type="entry name" value="DNA2/NAM7-like"/>
</dbReference>
<dbReference type="Proteomes" id="UP000054266">
    <property type="component" value="Unassembled WGS sequence"/>
</dbReference>
<keyword evidence="1" id="KW-0547">Nucleotide-binding</keyword>
<dbReference type="Pfam" id="PF21144">
    <property type="entry name" value="Aquarius_N_3rd"/>
    <property type="match status" value="1"/>
</dbReference>
<dbReference type="Pfam" id="PF21143">
    <property type="entry name" value="Aquarius_N_2nd"/>
    <property type="match status" value="1"/>
</dbReference>
<organism evidence="9 10">
    <name type="scientific">Phialophora macrospora</name>
    <dbReference type="NCBI Taxonomy" id="1851006"/>
    <lineage>
        <taxon>Eukaryota</taxon>
        <taxon>Fungi</taxon>
        <taxon>Dikarya</taxon>
        <taxon>Ascomycota</taxon>
        <taxon>Pezizomycotina</taxon>
        <taxon>Eurotiomycetes</taxon>
        <taxon>Chaetothyriomycetidae</taxon>
        <taxon>Chaetothyriales</taxon>
        <taxon>Herpotrichiellaceae</taxon>
        <taxon>Phialophora</taxon>
    </lineage>
</organism>
<evidence type="ECO:0000259" key="8">
    <source>
        <dbReference type="Pfam" id="PF21144"/>
    </source>
</evidence>
<keyword evidence="1" id="KW-0378">Hydrolase</keyword>
<name>A0A0D2FZ70_9EURO</name>
<evidence type="ECO:0000256" key="3">
    <source>
        <dbReference type="SAM" id="MobiDB-lite"/>
    </source>
</evidence>
<feature type="compositionally biased region" description="Polar residues" evidence="3">
    <location>
        <begin position="751"/>
        <end position="763"/>
    </location>
</feature>
<dbReference type="Pfam" id="PF13087">
    <property type="entry name" value="AAA_12"/>
    <property type="match status" value="1"/>
</dbReference>
<dbReference type="InterPro" id="IPR026300">
    <property type="entry name" value="CWF11_fam"/>
</dbReference>
<dbReference type="CDD" id="cd18808">
    <property type="entry name" value="SF1_C_Upf1"/>
    <property type="match status" value="1"/>
</dbReference>
<feature type="domain" description="RNA helicase aquarius N-terminal" evidence="6">
    <location>
        <begin position="30"/>
        <end position="414"/>
    </location>
</feature>
<dbReference type="InterPro" id="IPR041679">
    <property type="entry name" value="DNA2/NAM7-like_C"/>
</dbReference>
<proteinExistence type="inferred from homology"/>
<dbReference type="STRING" id="5601.A0A0D2FZ70"/>
<feature type="region of interest" description="Disordered" evidence="3">
    <location>
        <begin position="1"/>
        <end position="25"/>
    </location>
</feature>
<dbReference type="InterPro" id="IPR041677">
    <property type="entry name" value="DNA2/NAM7_AAA_11"/>
</dbReference>
<evidence type="ECO:0000259" key="6">
    <source>
        <dbReference type="Pfam" id="PF16399"/>
    </source>
</evidence>
<dbReference type="InterPro" id="IPR048966">
    <property type="entry name" value="Aquarius_b-barrel"/>
</dbReference>
<dbReference type="InterPro" id="IPR027417">
    <property type="entry name" value="P-loop_NTPase"/>
</dbReference>
<evidence type="ECO:0000259" key="7">
    <source>
        <dbReference type="Pfam" id="PF21143"/>
    </source>
</evidence>
<dbReference type="InterPro" id="IPR048967">
    <property type="entry name" value="Aquarius_insert"/>
</dbReference>
<feature type="region of interest" description="Disordered" evidence="3">
    <location>
        <begin position="1392"/>
        <end position="1419"/>
    </location>
</feature>
<feature type="domain" description="RNA helicase aquarius beta-barrel" evidence="7">
    <location>
        <begin position="494"/>
        <end position="660"/>
    </location>
</feature>
<dbReference type="GO" id="GO:0004386">
    <property type="term" value="F:helicase activity"/>
    <property type="evidence" value="ECO:0007669"/>
    <property type="project" value="InterPro"/>
</dbReference>
<dbReference type="PANTHER" id="PTHR10887">
    <property type="entry name" value="DNA2/NAM7 HELICASE FAMILY"/>
    <property type="match status" value="1"/>
</dbReference>
<evidence type="ECO:0000256" key="2">
    <source>
        <dbReference type="PIRNR" id="PIRNR038901"/>
    </source>
</evidence>